<evidence type="ECO:0000313" key="4">
    <source>
        <dbReference type="Proteomes" id="UP000545037"/>
    </source>
</evidence>
<feature type="signal peptide" evidence="2">
    <location>
        <begin position="1"/>
        <end position="22"/>
    </location>
</feature>
<feature type="chain" id="PRO_5030669001" evidence="2">
    <location>
        <begin position="23"/>
        <end position="173"/>
    </location>
</feature>
<dbReference type="EMBL" id="JACHOR010000001">
    <property type="protein sequence ID" value="MBB5744641.1"/>
    <property type="molecule type" value="Genomic_DNA"/>
</dbReference>
<evidence type="ECO:0000313" key="3">
    <source>
        <dbReference type="EMBL" id="MBB5744641.1"/>
    </source>
</evidence>
<dbReference type="Pfam" id="PF13801">
    <property type="entry name" value="Metal_resist"/>
    <property type="match status" value="1"/>
</dbReference>
<protein>
    <submittedName>
        <fullName evidence="3">Putative membrane protein</fullName>
    </submittedName>
</protein>
<gene>
    <name evidence="3" type="ORF">GGR13_000213</name>
</gene>
<reference evidence="3 4" key="1">
    <citation type="submission" date="2020-08" db="EMBL/GenBank/DDBJ databases">
        <title>Genomic Encyclopedia of Type Strains, Phase IV (KMG-IV): sequencing the most valuable type-strain genomes for metagenomic binning, comparative biology and taxonomic classification.</title>
        <authorList>
            <person name="Goeker M."/>
        </authorList>
    </citation>
    <scope>NUCLEOTIDE SEQUENCE [LARGE SCALE GENOMIC DNA]</scope>
    <source>
        <strain evidence="3 4">DSM 4737</strain>
    </source>
</reference>
<evidence type="ECO:0000256" key="1">
    <source>
        <dbReference type="SAM" id="MobiDB-lite"/>
    </source>
</evidence>
<dbReference type="InterPro" id="IPR025961">
    <property type="entry name" value="Metal_resist"/>
</dbReference>
<proteinExistence type="predicted"/>
<dbReference type="AlphaFoldDB" id="A0A7W9FCP9"/>
<dbReference type="Proteomes" id="UP000545037">
    <property type="component" value="Unassembled WGS sequence"/>
</dbReference>
<evidence type="ECO:0000256" key="2">
    <source>
        <dbReference type="SAM" id="SignalP"/>
    </source>
</evidence>
<name>A0A7W9FCP9_9CAUL</name>
<organism evidence="3 4">
    <name type="scientific">Brevundimonas variabilis</name>
    <dbReference type="NCBI Taxonomy" id="74312"/>
    <lineage>
        <taxon>Bacteria</taxon>
        <taxon>Pseudomonadati</taxon>
        <taxon>Pseudomonadota</taxon>
        <taxon>Alphaproteobacteria</taxon>
        <taxon>Caulobacterales</taxon>
        <taxon>Caulobacteraceae</taxon>
        <taxon>Brevundimonas</taxon>
    </lineage>
</organism>
<sequence length="173" mass="19039">MNARVLAIALAVSVAVNLFAVAAGVTVMVGQAKVERQLEQAQRPGRDRSMREVLATVDPEVRDRVRAAMRASAQAARPDFEDARQARREAVALSQAEAFEPAAVATLLQRSREAELRGRARLETDMVAVLQTLAPEDRKTLSVLMNRRRNRDRRPTEPVAEPRPQPPVAGEKG</sequence>
<dbReference type="RefSeq" id="WP_183211619.1">
    <property type="nucleotide sequence ID" value="NZ_JACHOR010000001.1"/>
</dbReference>
<accession>A0A7W9FCP9</accession>
<keyword evidence="4" id="KW-1185">Reference proteome</keyword>
<feature type="region of interest" description="Disordered" evidence="1">
    <location>
        <begin position="136"/>
        <end position="173"/>
    </location>
</feature>
<keyword evidence="2" id="KW-0732">Signal</keyword>
<comment type="caution">
    <text evidence="3">The sequence shown here is derived from an EMBL/GenBank/DDBJ whole genome shotgun (WGS) entry which is preliminary data.</text>
</comment>